<evidence type="ECO:0000313" key="3">
    <source>
        <dbReference type="Proteomes" id="UP000812013"/>
    </source>
</evidence>
<keyword evidence="1" id="KW-1133">Transmembrane helix</keyword>
<dbReference type="Proteomes" id="UP000812013">
    <property type="component" value="Unassembled WGS sequence"/>
</dbReference>
<feature type="transmembrane region" description="Helical" evidence="1">
    <location>
        <begin position="44"/>
        <end position="65"/>
    </location>
</feature>
<accession>A0ABS6YYB3</accession>
<evidence type="ECO:0000313" key="2">
    <source>
        <dbReference type="EMBL" id="MBW5480361.1"/>
    </source>
</evidence>
<sequence length="207" mass="22610">MLRGARRREMRLAQRDRVQALAATVEPPTEPLVWRSGTTARIAAVLWCVTFAALTVPPVGGSLAAPDIGGLVFAVWTSLVAGWAACRVALWRVTADRDGVRVRRLWSTTFLSWSVISHVEARRDGLLEFVGPPGEPMGGLFRPPWLSRRLGLPDTLGEVADTLTAMALHPRLRAPAEADRALSGTPFARWAIPLGLLLCLARDLVHR</sequence>
<name>A0ABS6YYB3_9ACTN</name>
<proteinExistence type="predicted"/>
<reference evidence="2 3" key="1">
    <citation type="submission" date="2019-12" db="EMBL/GenBank/DDBJ databases">
        <title>Genome sequence of Streptomyces bambusae.</title>
        <authorList>
            <person name="Bansal K."/>
            <person name="Choksket S."/>
            <person name="Korpole S."/>
            <person name="Patil P.B."/>
        </authorList>
    </citation>
    <scope>NUCLEOTIDE SEQUENCE [LARGE SCALE GENOMIC DNA]</scope>
    <source>
        <strain evidence="2 3">SK60</strain>
    </source>
</reference>
<feature type="transmembrane region" description="Helical" evidence="1">
    <location>
        <begin position="71"/>
        <end position="94"/>
    </location>
</feature>
<evidence type="ECO:0008006" key="4">
    <source>
        <dbReference type="Google" id="ProtNLM"/>
    </source>
</evidence>
<organism evidence="2 3">
    <name type="scientific">Streptomyces bambusae</name>
    <dbReference type="NCBI Taxonomy" id="1550616"/>
    <lineage>
        <taxon>Bacteria</taxon>
        <taxon>Bacillati</taxon>
        <taxon>Actinomycetota</taxon>
        <taxon>Actinomycetes</taxon>
        <taxon>Kitasatosporales</taxon>
        <taxon>Streptomycetaceae</taxon>
        <taxon>Streptomyces</taxon>
    </lineage>
</organism>
<dbReference type="RefSeq" id="WP_219664062.1">
    <property type="nucleotide sequence ID" value="NZ_WTFF01000001.1"/>
</dbReference>
<comment type="caution">
    <text evidence="2">The sequence shown here is derived from an EMBL/GenBank/DDBJ whole genome shotgun (WGS) entry which is preliminary data.</text>
</comment>
<dbReference type="EMBL" id="WTFF01000001">
    <property type="protein sequence ID" value="MBW5480361.1"/>
    <property type="molecule type" value="Genomic_DNA"/>
</dbReference>
<protein>
    <recommendedName>
        <fullName evidence="4">PH domain-containing protein</fullName>
    </recommendedName>
</protein>
<keyword evidence="1" id="KW-0812">Transmembrane</keyword>
<keyword evidence="1" id="KW-0472">Membrane</keyword>
<keyword evidence="3" id="KW-1185">Reference proteome</keyword>
<gene>
    <name evidence="2" type="ORF">GPJ59_00220</name>
</gene>
<evidence type="ECO:0000256" key="1">
    <source>
        <dbReference type="SAM" id="Phobius"/>
    </source>
</evidence>